<protein>
    <submittedName>
        <fullName evidence="5">LacI family DNA-binding transcriptional regulator</fullName>
    </submittedName>
</protein>
<dbReference type="CDD" id="cd01392">
    <property type="entry name" value="HTH_LacI"/>
    <property type="match status" value="1"/>
</dbReference>
<dbReference type="Pfam" id="PF13377">
    <property type="entry name" value="Peripla_BP_3"/>
    <property type="match status" value="1"/>
</dbReference>
<evidence type="ECO:0000313" key="6">
    <source>
        <dbReference type="Proteomes" id="UP000593601"/>
    </source>
</evidence>
<reference evidence="5 6" key="1">
    <citation type="submission" date="2020-10" db="EMBL/GenBank/DDBJ databases">
        <title>Blautia liquoris sp.nov., isolated from the mud in a fermentation cellar used for the production of Chinese strong-flavoured liquor.</title>
        <authorList>
            <person name="Lu L."/>
        </authorList>
    </citation>
    <scope>NUCLEOTIDE SEQUENCE [LARGE SCALE GENOMIC DNA]</scope>
    <source>
        <strain evidence="5 6">LZLJ-3</strain>
    </source>
</reference>
<evidence type="ECO:0000256" key="1">
    <source>
        <dbReference type="ARBA" id="ARBA00023015"/>
    </source>
</evidence>
<proteinExistence type="predicted"/>
<dbReference type="InterPro" id="IPR000843">
    <property type="entry name" value="HTH_LacI"/>
</dbReference>
<dbReference type="Pfam" id="PF00356">
    <property type="entry name" value="LacI"/>
    <property type="match status" value="1"/>
</dbReference>
<dbReference type="InterPro" id="IPR046335">
    <property type="entry name" value="LacI/GalR-like_sensor"/>
</dbReference>
<dbReference type="RefSeq" id="WP_193736583.1">
    <property type="nucleotide sequence ID" value="NZ_CP063304.1"/>
</dbReference>
<dbReference type="KEGG" id="bliq:INP51_04755"/>
<dbReference type="InterPro" id="IPR028082">
    <property type="entry name" value="Peripla_BP_I"/>
</dbReference>
<dbReference type="AlphaFoldDB" id="A0A7M2RIV3"/>
<dbReference type="SMART" id="SM00354">
    <property type="entry name" value="HTH_LACI"/>
    <property type="match status" value="1"/>
</dbReference>
<dbReference type="EMBL" id="CP063304">
    <property type="protein sequence ID" value="QOV20263.1"/>
    <property type="molecule type" value="Genomic_DNA"/>
</dbReference>
<dbReference type="Proteomes" id="UP000593601">
    <property type="component" value="Chromosome"/>
</dbReference>
<dbReference type="PANTHER" id="PTHR30146">
    <property type="entry name" value="LACI-RELATED TRANSCRIPTIONAL REPRESSOR"/>
    <property type="match status" value="1"/>
</dbReference>
<dbReference type="SUPFAM" id="SSF47413">
    <property type="entry name" value="lambda repressor-like DNA-binding domains"/>
    <property type="match status" value="1"/>
</dbReference>
<feature type="domain" description="HTH lacI-type" evidence="4">
    <location>
        <begin position="3"/>
        <end position="47"/>
    </location>
</feature>
<dbReference type="GO" id="GO:0003700">
    <property type="term" value="F:DNA-binding transcription factor activity"/>
    <property type="evidence" value="ECO:0007669"/>
    <property type="project" value="TreeGrafter"/>
</dbReference>
<gene>
    <name evidence="5" type="ORF">INP51_04755</name>
</gene>
<dbReference type="PROSITE" id="PS50932">
    <property type="entry name" value="HTH_LACI_2"/>
    <property type="match status" value="1"/>
</dbReference>
<evidence type="ECO:0000259" key="4">
    <source>
        <dbReference type="PROSITE" id="PS50932"/>
    </source>
</evidence>
<evidence type="ECO:0000256" key="3">
    <source>
        <dbReference type="ARBA" id="ARBA00023163"/>
    </source>
</evidence>
<keyword evidence="6" id="KW-1185">Reference proteome</keyword>
<dbReference type="Gene3D" id="1.10.260.40">
    <property type="entry name" value="lambda repressor-like DNA-binding domains"/>
    <property type="match status" value="1"/>
</dbReference>
<dbReference type="InterPro" id="IPR010982">
    <property type="entry name" value="Lambda_DNA-bd_dom_sf"/>
</dbReference>
<organism evidence="5 6">
    <name type="scientific">Blautia liquoris</name>
    <dbReference type="NCBI Taxonomy" id="2779518"/>
    <lineage>
        <taxon>Bacteria</taxon>
        <taxon>Bacillati</taxon>
        <taxon>Bacillota</taxon>
        <taxon>Clostridia</taxon>
        <taxon>Lachnospirales</taxon>
        <taxon>Lachnospiraceae</taxon>
        <taxon>Blautia</taxon>
    </lineage>
</organism>
<keyword evidence="2 5" id="KW-0238">DNA-binding</keyword>
<sequence>MNISAKELANLVHVSPATVSMVFNNKPGISESTRELVLKTAREYGYKLKDPSTCEAESGVIQLICYKKHGKIAADTPFFSQMTEGITNECTRQNCALHVSYFYENMDTSKQLESLNSVDCIGILLLATEMKKEDFNKFKNFSVPIVVLDCYYDEINYDCVLINNIQGAFNATSHLIKCGHKNIGYLHSNIDISNFSERADGYYKALRACDISTSHPYVHLITPTSEEGYQDMINILNQKTDLADAYFADNDIIAAAAMKAFRENGIRIPEDISIIGFDDMPLCDMMVPSLSTMRVKKKELGATAVQRLMDRVSDNHRESLKMSMSTKLIKRDSVSKLTR</sequence>
<dbReference type="PANTHER" id="PTHR30146:SF109">
    <property type="entry name" value="HTH-TYPE TRANSCRIPTIONAL REGULATOR GALS"/>
    <property type="match status" value="1"/>
</dbReference>
<dbReference type="GO" id="GO:0000976">
    <property type="term" value="F:transcription cis-regulatory region binding"/>
    <property type="evidence" value="ECO:0007669"/>
    <property type="project" value="TreeGrafter"/>
</dbReference>
<name>A0A7M2RIV3_9FIRM</name>
<dbReference type="Gene3D" id="3.40.50.2300">
    <property type="match status" value="2"/>
</dbReference>
<dbReference type="SUPFAM" id="SSF53822">
    <property type="entry name" value="Periplasmic binding protein-like I"/>
    <property type="match status" value="1"/>
</dbReference>
<evidence type="ECO:0000313" key="5">
    <source>
        <dbReference type="EMBL" id="QOV20263.1"/>
    </source>
</evidence>
<keyword evidence="1" id="KW-0805">Transcription regulation</keyword>
<accession>A0A7M2RIV3</accession>
<evidence type="ECO:0000256" key="2">
    <source>
        <dbReference type="ARBA" id="ARBA00023125"/>
    </source>
</evidence>
<keyword evidence="3" id="KW-0804">Transcription</keyword>